<dbReference type="SUPFAM" id="SSF51445">
    <property type="entry name" value="(Trans)glycosidases"/>
    <property type="match status" value="1"/>
</dbReference>
<reference evidence="2 3" key="1">
    <citation type="submission" date="2023-03" db="EMBL/GenBank/DDBJ databases">
        <title>Paludisphaera mucosa sp. nov. a novel planctomycete from northern fen.</title>
        <authorList>
            <person name="Ivanova A."/>
        </authorList>
    </citation>
    <scope>NUCLEOTIDE SEQUENCE [LARGE SCALE GENOMIC DNA]</scope>
    <source>
        <strain evidence="2 3">Pla2</strain>
    </source>
</reference>
<evidence type="ECO:0000313" key="2">
    <source>
        <dbReference type="EMBL" id="MDG3008022.1"/>
    </source>
</evidence>
<dbReference type="Proteomes" id="UP001216907">
    <property type="component" value="Unassembled WGS sequence"/>
</dbReference>
<dbReference type="InterPro" id="IPR006047">
    <property type="entry name" value="GH13_cat_dom"/>
</dbReference>
<evidence type="ECO:0000313" key="3">
    <source>
        <dbReference type="Proteomes" id="UP001216907"/>
    </source>
</evidence>
<dbReference type="SMART" id="SM00642">
    <property type="entry name" value="Aamy"/>
    <property type="match status" value="1"/>
</dbReference>
<dbReference type="Pfam" id="PF00128">
    <property type="entry name" value="Alpha-amylase"/>
    <property type="match status" value="1"/>
</dbReference>
<dbReference type="GO" id="GO:0016787">
    <property type="term" value="F:hydrolase activity"/>
    <property type="evidence" value="ECO:0007669"/>
    <property type="project" value="UniProtKB-KW"/>
</dbReference>
<organism evidence="2 3">
    <name type="scientific">Paludisphaera mucosa</name>
    <dbReference type="NCBI Taxonomy" id="3030827"/>
    <lineage>
        <taxon>Bacteria</taxon>
        <taxon>Pseudomonadati</taxon>
        <taxon>Planctomycetota</taxon>
        <taxon>Planctomycetia</taxon>
        <taxon>Isosphaerales</taxon>
        <taxon>Isosphaeraceae</taxon>
        <taxon>Paludisphaera</taxon>
    </lineage>
</organism>
<keyword evidence="2" id="KW-0378">Hydrolase</keyword>
<dbReference type="PANTHER" id="PTHR10357">
    <property type="entry name" value="ALPHA-AMYLASE FAMILY MEMBER"/>
    <property type="match status" value="1"/>
</dbReference>
<dbReference type="PANTHER" id="PTHR10357:SF209">
    <property type="entry name" value="PERIPLASMIC ALPHA-AMYLASE"/>
    <property type="match status" value="1"/>
</dbReference>
<dbReference type="RefSeq" id="WP_277864290.1">
    <property type="nucleotide sequence ID" value="NZ_JARRAG010000002.1"/>
</dbReference>
<comment type="caution">
    <text evidence="2">The sequence shown here is derived from an EMBL/GenBank/DDBJ whole genome shotgun (WGS) entry which is preliminary data.</text>
</comment>
<name>A0ABT6FKB7_9BACT</name>
<protein>
    <submittedName>
        <fullName evidence="2">Alpha-amylase family glycosyl hydrolase</fullName>
    </submittedName>
</protein>
<keyword evidence="3" id="KW-1185">Reference proteome</keyword>
<dbReference type="Gene3D" id="3.20.20.80">
    <property type="entry name" value="Glycosidases"/>
    <property type="match status" value="1"/>
</dbReference>
<evidence type="ECO:0000259" key="1">
    <source>
        <dbReference type="SMART" id="SM00642"/>
    </source>
</evidence>
<feature type="domain" description="Glycosyl hydrolase family 13 catalytic" evidence="1">
    <location>
        <begin position="50"/>
        <end position="484"/>
    </location>
</feature>
<proteinExistence type="predicted"/>
<sequence length="608" mass="67387">MLTLKDRRVRAAFDEAGWPTVKVVSVDGQERPILTPFASPQDWRDVWIYFLMLDRFDRSDGRPPAGVLAGGAYDAPFGGYQGGTYNGVRARLKYIKDLGAGAVWLSPVLKNRQSDPDGFHGYGIQDFLEPEPRFASAPDKADAELRALVDEAHALGLFVVFDVVLNHAGDVFAYRDRGPSSPPSPSVLPIEWRDETGAARPDFAVVEAVPDAERTPDGLVWPRELQRNDFFRRKGKGGEEGGDFESLKEFVTDARDGQVFPVRNALILAYQYAVARYDVDGFRIDTLKFVERDFAQTFGNAMREYALSIGKKNFFTFGEVFDGEEKISEFIGRNTSDDGDLVGVDAALDFPLFFRLPSVAKGFAPPTDVIDVYRRRRAVERQVLSSHGEAGRYFVTFLDNHDMHERFRAAATDGPDRFDPQVVLGVALLFALQGIPCLYYGTEQGLHGRGDGDRFVREALWGKPGAFDPRHPLYQAIRRLSEVREAEPALRYGRLYFRPISGDGVRFGASPFAPGVLAFSRILNDREVVVVVNADTQAGFRGHVLVDLFLHQDGDQLRVLNDPSAAAPGPVRNRGGLQIREIEGGLGAGPANMVEVDLGPMEVQILAR</sequence>
<dbReference type="InterPro" id="IPR017853">
    <property type="entry name" value="GH"/>
</dbReference>
<accession>A0ABT6FKB7</accession>
<dbReference type="EMBL" id="JARRAG010000002">
    <property type="protein sequence ID" value="MDG3008022.1"/>
    <property type="molecule type" value="Genomic_DNA"/>
</dbReference>
<gene>
    <name evidence="2" type="ORF">PZE19_30020</name>
</gene>